<feature type="region of interest" description="Disordered" evidence="11">
    <location>
        <begin position="366"/>
        <end position="666"/>
    </location>
</feature>
<keyword evidence="10" id="KW-0472">Membrane</keyword>
<comment type="subcellular location">
    <subcellularLocation>
        <location evidence="2">Cytoplasm</location>
    </subcellularLocation>
    <subcellularLocation>
        <location evidence="3">Golgi apparatus</location>
    </subcellularLocation>
    <subcellularLocation>
        <location evidence="1">Membrane</location>
        <topology evidence="1">Peripheral membrane protein</topology>
        <orientation evidence="1">Cytoplasmic side</orientation>
    </subcellularLocation>
</comment>
<feature type="compositionally biased region" description="Polar residues" evidence="11">
    <location>
        <begin position="1191"/>
        <end position="1200"/>
    </location>
</feature>
<reference evidence="13 14" key="1">
    <citation type="journal article" date="2012" name="Plant Cell">
        <title>Genome comparison of barley and maize smut fungi reveals targeted loss of RNA silencing components and species-specific presence of transposable elements.</title>
        <authorList>
            <person name="Laurie J.D."/>
            <person name="Ali S."/>
            <person name="Linning R."/>
            <person name="Mannhaupt G."/>
            <person name="Wong P."/>
            <person name="Gueldener U."/>
            <person name="Muensterkoetter M."/>
            <person name="Moore R."/>
            <person name="Kahmann R."/>
            <person name="Bakkeren G."/>
            <person name="Schirawski J."/>
        </authorList>
    </citation>
    <scope>NUCLEOTIDE SEQUENCE [LARGE SCALE GENOMIC DNA]</scope>
    <source>
        <strain evidence="14">Uh4875-4</strain>
    </source>
</reference>
<dbReference type="GO" id="GO:0030904">
    <property type="term" value="C:retromer complex"/>
    <property type="evidence" value="ECO:0007669"/>
    <property type="project" value="UniProtKB-ARBA"/>
</dbReference>
<dbReference type="CDD" id="cd06861">
    <property type="entry name" value="PX_Vps5p"/>
    <property type="match status" value="1"/>
</dbReference>
<dbReference type="OMA" id="DFRWLHA"/>
<feature type="compositionally biased region" description="Low complexity" evidence="11">
    <location>
        <begin position="1095"/>
        <end position="1120"/>
    </location>
</feature>
<dbReference type="Pfam" id="PF00787">
    <property type="entry name" value="PX"/>
    <property type="match status" value="1"/>
</dbReference>
<feature type="compositionally biased region" description="Low complexity" evidence="11">
    <location>
        <begin position="1132"/>
        <end position="1150"/>
    </location>
</feature>
<feature type="region of interest" description="Disordered" evidence="11">
    <location>
        <begin position="335"/>
        <end position="354"/>
    </location>
</feature>
<keyword evidence="6" id="KW-0963">Cytoplasm</keyword>
<comment type="similarity">
    <text evidence="4">Belongs to the sorting nexin family.</text>
</comment>
<dbReference type="SUPFAM" id="SSF51735">
    <property type="entry name" value="NAD(P)-binding Rossmann-fold domains"/>
    <property type="match status" value="1"/>
</dbReference>
<dbReference type="HOGENOM" id="CLU_009109_0_0_1"/>
<dbReference type="eggNOG" id="KOG1430">
    <property type="taxonomic scope" value="Eukaryota"/>
</dbReference>
<evidence type="ECO:0000256" key="8">
    <source>
        <dbReference type="ARBA" id="ARBA00022927"/>
    </source>
</evidence>
<feature type="region of interest" description="Disordered" evidence="11">
    <location>
        <begin position="1166"/>
        <end position="1318"/>
    </location>
</feature>
<evidence type="ECO:0000256" key="7">
    <source>
        <dbReference type="ARBA" id="ARBA00022553"/>
    </source>
</evidence>
<evidence type="ECO:0000256" key="6">
    <source>
        <dbReference type="ARBA" id="ARBA00022490"/>
    </source>
</evidence>
<dbReference type="Pfam" id="PF09325">
    <property type="entry name" value="Vps5"/>
    <property type="match status" value="1"/>
</dbReference>
<dbReference type="InterPro" id="IPR015404">
    <property type="entry name" value="Vps5_C"/>
</dbReference>
<dbReference type="GO" id="GO:0042147">
    <property type="term" value="P:retrograde transport, endosome to Golgi"/>
    <property type="evidence" value="ECO:0007669"/>
    <property type="project" value="TreeGrafter"/>
</dbReference>
<dbReference type="STRING" id="1128400.I2FS63"/>
<dbReference type="GO" id="GO:0005794">
    <property type="term" value="C:Golgi apparatus"/>
    <property type="evidence" value="ECO:0007669"/>
    <property type="project" value="UniProtKB-SubCell"/>
</dbReference>
<feature type="domain" description="PX" evidence="12">
    <location>
        <begin position="695"/>
        <end position="811"/>
    </location>
</feature>
<dbReference type="Gene3D" id="1.20.1270.60">
    <property type="entry name" value="Arfaptin homology (AH) domain/BAR domain"/>
    <property type="match status" value="1"/>
</dbReference>
<dbReference type="InterPro" id="IPR036291">
    <property type="entry name" value="NAD(P)-bd_dom_sf"/>
</dbReference>
<keyword evidence="8" id="KW-0653">Protein transport</keyword>
<evidence type="ECO:0000256" key="10">
    <source>
        <dbReference type="ARBA" id="ARBA00023136"/>
    </source>
</evidence>
<evidence type="ECO:0000256" key="5">
    <source>
        <dbReference type="ARBA" id="ARBA00022448"/>
    </source>
</evidence>
<dbReference type="GO" id="GO:0005768">
    <property type="term" value="C:endosome"/>
    <property type="evidence" value="ECO:0007669"/>
    <property type="project" value="TreeGrafter"/>
</dbReference>
<dbReference type="eggNOG" id="KOG2273">
    <property type="taxonomic scope" value="Eukaryota"/>
</dbReference>
<evidence type="ECO:0000259" key="12">
    <source>
        <dbReference type="PROSITE" id="PS50195"/>
    </source>
</evidence>
<keyword evidence="9" id="KW-0333">Golgi apparatus</keyword>
<evidence type="ECO:0000256" key="4">
    <source>
        <dbReference type="ARBA" id="ARBA00010883"/>
    </source>
</evidence>
<dbReference type="GO" id="GO:0035091">
    <property type="term" value="F:phosphatidylinositol binding"/>
    <property type="evidence" value="ECO:0007669"/>
    <property type="project" value="InterPro"/>
</dbReference>
<keyword evidence="5" id="KW-0813">Transport</keyword>
<evidence type="ECO:0000256" key="11">
    <source>
        <dbReference type="SAM" id="MobiDB-lite"/>
    </source>
</evidence>
<dbReference type="InterPro" id="IPR027267">
    <property type="entry name" value="AH/BAR_dom_sf"/>
</dbReference>
<feature type="compositionally biased region" description="Polar residues" evidence="11">
    <location>
        <begin position="632"/>
        <end position="643"/>
    </location>
</feature>
<feature type="compositionally biased region" description="Low complexity" evidence="11">
    <location>
        <begin position="527"/>
        <end position="546"/>
    </location>
</feature>
<feature type="compositionally biased region" description="Polar residues" evidence="11">
    <location>
        <begin position="589"/>
        <end position="610"/>
    </location>
</feature>
<feature type="compositionally biased region" description="Low complexity" evidence="11">
    <location>
        <begin position="1201"/>
        <end position="1219"/>
    </location>
</feature>
<dbReference type="Pfam" id="PF04321">
    <property type="entry name" value="RmlD_sub_bind"/>
    <property type="match status" value="1"/>
</dbReference>
<feature type="compositionally biased region" description="Polar residues" evidence="11">
    <location>
        <begin position="490"/>
        <end position="506"/>
    </location>
</feature>
<feature type="compositionally biased region" description="Basic and acidic residues" evidence="11">
    <location>
        <begin position="1222"/>
        <end position="1232"/>
    </location>
</feature>
<evidence type="ECO:0000313" key="14">
    <source>
        <dbReference type="Proteomes" id="UP000006174"/>
    </source>
</evidence>
<dbReference type="InterPro" id="IPR037868">
    <property type="entry name" value="PX_Vps5"/>
</dbReference>
<dbReference type="Gene3D" id="3.30.1520.10">
    <property type="entry name" value="Phox-like domain"/>
    <property type="match status" value="1"/>
</dbReference>
<evidence type="ECO:0000256" key="9">
    <source>
        <dbReference type="ARBA" id="ARBA00023034"/>
    </source>
</evidence>
<keyword evidence="7" id="KW-0597">Phosphoprotein</keyword>
<evidence type="ECO:0000256" key="3">
    <source>
        <dbReference type="ARBA" id="ARBA00004555"/>
    </source>
</evidence>
<dbReference type="SUPFAM" id="SSF64268">
    <property type="entry name" value="PX domain"/>
    <property type="match status" value="1"/>
</dbReference>
<dbReference type="CDD" id="cd05254">
    <property type="entry name" value="dTDP_HR_like_SDR_e"/>
    <property type="match status" value="1"/>
</dbReference>
<dbReference type="PANTHER" id="PTHR10555:SF170">
    <property type="entry name" value="FI18122P1"/>
    <property type="match status" value="1"/>
</dbReference>
<sequence>MKVLITGASGLLGRAVHQQCNQKGYDTKALAFTRSDPEKQLVKLDLTDATALESCLREFQPDVIVHTAAERRSDFVEKDPAASHAINVDAPASIAMLASKLDHVPLLINISTDYVFDGFKPPYKVDDAPNPLNAYGVGKLQGERAVAENAKPGHFTNLRVPILYGKTITNNESAVNVLLDAIQPPAGSTTPKKCDAYAVRYPTNVGDVAKAILKLAEVHAADSFKPVPPTTHFSAKEAMTKYDMCMVLSRIASSVGFETRTDLLDPEYEVDPMAATARPRHCKLDTSVLEEYGVPIEYTSFEDWWRPYLAEMHELKLEEEARLAAEAEVKRRIQEEERKKREAEEAERQRKLEEERRIAAEKAEAEVKAQREVEQQAHKQKEAEEADAKQKQDAEASKSAEDSSTESQPAATDDAGPSTAPPSSEAGEAPNGTDHDPGSPHPSFNSLKARPTPPSTSGLPSPTSSHPPSSIKSAHRPNTPPLPENGDAADTQTRASTQVSDATPTGSVVEESPLNLAAARERQRIGSSLPQRSLSASSAARLTSLTDESTMFGGTARKSSLSGPLHLDAAAAGPRHASNDSDEDGYGQPSPQTNQTAFPETLTASITGSPTRAGRLSADGSPALAAPRMSGSIGSLGSSTPSRMSAEGDRSTAHADGVAAAAPTTQPRLYHRPSFDLLQDARDREAYERLHRCNWNFTIKVGDPQRIGDPMTAHIVYTVRTHTDCPNFRAQQFSSLRRYRDFRWLHAALVQNNPGIIVPPVPEKVSIGRFAAELVEARRIGLETCINKIANHPLLQQDDDFRLFLESENFAADVKQRDMIKGPIITPEQKTYKSWGSALLGSVVPSTSSLSSGALSAYSFEETDEWFNEQKMYIDSLENALKGIVKSVSALSNQRKHMVQSIHDLAQVLTTLSGSSLSRSLSTCFAGLAEVKRRGLELEDAQAEADVRQLGTTMYEYERVVGSVRKAFKVRAEVWAKSARQADELRKTRARFEKYKAANPSSAGPQFQSLLAEVTEAETKALDAQRLFDTVSQRCKEEMERLDLERVLDFKKVVGMWLGDMIKRQEELVEEWVGYTQLLGRQTGVQVLSPPPGEEPAGQEQQQGGQQQQQQQQQGQQQPALSWSLSHAFGVGASEQPQPQPQANAEGAAQVATPADVTTEWNCAQKESAEAEAANSEPAADGPAKGEKANTETTAQTQPDSTGTASAAPAAASADTKSTVEPTKEADSKADSVDAPPTTNGTKTQDPEPEPEASASEQSGAKPEPDTVKNVAEESKTEEEQSQTESSAVSKEDATAQPAESNADPSTEAGDVDQPSSS</sequence>
<feature type="compositionally biased region" description="Basic and acidic residues" evidence="11">
    <location>
        <begin position="1263"/>
        <end position="1279"/>
    </location>
</feature>
<evidence type="ECO:0000313" key="13">
    <source>
        <dbReference type="EMBL" id="CCF49756.1"/>
    </source>
</evidence>
<dbReference type="GO" id="GO:0015031">
    <property type="term" value="P:protein transport"/>
    <property type="evidence" value="ECO:0007669"/>
    <property type="project" value="UniProtKB-KW"/>
</dbReference>
<keyword evidence="14" id="KW-1185">Reference proteome</keyword>
<dbReference type="InterPro" id="IPR036871">
    <property type="entry name" value="PX_dom_sf"/>
</dbReference>
<dbReference type="PROSITE" id="PS50195">
    <property type="entry name" value="PX"/>
    <property type="match status" value="1"/>
</dbReference>
<dbReference type="GO" id="GO:0045053">
    <property type="term" value="P:protein retention in Golgi apparatus"/>
    <property type="evidence" value="ECO:0007669"/>
    <property type="project" value="TreeGrafter"/>
</dbReference>
<dbReference type="EMBL" id="CAGI01000148">
    <property type="protein sequence ID" value="CCF49756.1"/>
    <property type="molecule type" value="Genomic_DNA"/>
</dbReference>
<feature type="compositionally biased region" description="Low complexity" evidence="11">
    <location>
        <begin position="455"/>
        <end position="470"/>
    </location>
</feature>
<dbReference type="GO" id="GO:0005829">
    <property type="term" value="C:cytosol"/>
    <property type="evidence" value="ECO:0007669"/>
    <property type="project" value="GOC"/>
</dbReference>
<organism evidence="13 14">
    <name type="scientific">Ustilago hordei</name>
    <name type="common">Barley covered smut fungus</name>
    <dbReference type="NCBI Taxonomy" id="120017"/>
    <lineage>
        <taxon>Eukaryota</taxon>
        <taxon>Fungi</taxon>
        <taxon>Dikarya</taxon>
        <taxon>Basidiomycota</taxon>
        <taxon>Ustilaginomycotina</taxon>
        <taxon>Ustilaginomycetes</taxon>
        <taxon>Ustilaginales</taxon>
        <taxon>Ustilaginaceae</taxon>
        <taxon>Ustilago</taxon>
    </lineage>
</organism>
<gene>
    <name evidence="13" type="ORF">UHOR_08115</name>
</gene>
<dbReference type="SMART" id="SM00312">
    <property type="entry name" value="PX"/>
    <property type="match status" value="1"/>
</dbReference>
<protein>
    <submittedName>
        <fullName evidence="13">Related to Vacuolar protein sorting-associated protein VPS5</fullName>
    </submittedName>
</protein>
<feature type="compositionally biased region" description="Basic and acidic residues" evidence="11">
    <location>
        <begin position="366"/>
        <end position="401"/>
    </location>
</feature>
<dbReference type="InterPro" id="IPR029903">
    <property type="entry name" value="RmlD-like-bd"/>
</dbReference>
<evidence type="ECO:0000256" key="1">
    <source>
        <dbReference type="ARBA" id="ARBA00004287"/>
    </source>
</evidence>
<name>I2FS63_USTHO</name>
<feature type="compositionally biased region" description="Low complexity" evidence="11">
    <location>
        <begin position="1171"/>
        <end position="1180"/>
    </location>
</feature>
<dbReference type="InterPro" id="IPR001683">
    <property type="entry name" value="PX_dom"/>
</dbReference>
<feature type="region of interest" description="Disordered" evidence="11">
    <location>
        <begin position="1085"/>
        <end position="1154"/>
    </location>
</feature>
<comment type="caution">
    <text evidence="13">The sequence shown here is derived from an EMBL/GenBank/DDBJ whole genome shotgun (WGS) entry which is preliminary data.</text>
</comment>
<dbReference type="PANTHER" id="PTHR10555">
    <property type="entry name" value="SORTING NEXIN"/>
    <property type="match status" value="1"/>
</dbReference>
<proteinExistence type="inferred from homology"/>
<dbReference type="Gene3D" id="3.40.50.720">
    <property type="entry name" value="NAD(P)-binding Rossmann-like Domain"/>
    <property type="match status" value="1"/>
</dbReference>
<dbReference type="FunFam" id="3.40.50.720:FF:000357">
    <property type="entry name" value="Methionine adenosyltransferase 2 subunit beta"/>
    <property type="match status" value="1"/>
</dbReference>
<evidence type="ECO:0000256" key="2">
    <source>
        <dbReference type="ARBA" id="ARBA00004496"/>
    </source>
</evidence>
<dbReference type="FunFam" id="1.20.1270.60:FF:000022">
    <property type="entry name" value="Sorting nexin 3 protein"/>
    <property type="match status" value="1"/>
</dbReference>
<dbReference type="Proteomes" id="UP000006174">
    <property type="component" value="Unassembled WGS sequence"/>
</dbReference>
<feature type="compositionally biased region" description="Low complexity" evidence="11">
    <location>
        <begin position="1252"/>
        <end position="1261"/>
    </location>
</feature>
<accession>I2FS63</accession>